<keyword evidence="4" id="KW-1185">Reference proteome</keyword>
<feature type="transmembrane region" description="Helical" evidence="1">
    <location>
        <begin position="17"/>
        <end position="38"/>
    </location>
</feature>
<feature type="domain" description="DUF5129" evidence="2">
    <location>
        <begin position="128"/>
        <end position="338"/>
    </location>
</feature>
<dbReference type="EMBL" id="QQXK01000007">
    <property type="protein sequence ID" value="RII42909.1"/>
    <property type="molecule type" value="Genomic_DNA"/>
</dbReference>
<feature type="transmembrane region" description="Helical" evidence="1">
    <location>
        <begin position="487"/>
        <end position="506"/>
    </location>
</feature>
<reference evidence="3 4" key="1">
    <citation type="submission" date="2018-07" db="EMBL/GenBank/DDBJ databases">
        <title>Arthrobacter sp. nov., isolated from raw cow's milk with high bacterial count.</title>
        <authorList>
            <person name="Hahne J."/>
            <person name="Isele D."/>
            <person name="Lipski A."/>
        </authorList>
    </citation>
    <scope>NUCLEOTIDE SEQUENCE [LARGE SCALE GENOMIC DNA]</scope>
    <source>
        <strain evidence="3 4">JZ R-35</strain>
    </source>
</reference>
<dbReference type="RefSeq" id="WP_119424054.1">
    <property type="nucleotide sequence ID" value="NZ_QQXK01000007.1"/>
</dbReference>
<dbReference type="InterPro" id="IPR033435">
    <property type="entry name" value="DUF5129"/>
</dbReference>
<gene>
    <name evidence="3" type="ORF">DWB68_05055</name>
</gene>
<dbReference type="AlphaFoldDB" id="A0A399JFE9"/>
<evidence type="ECO:0000256" key="1">
    <source>
        <dbReference type="SAM" id="Phobius"/>
    </source>
</evidence>
<keyword evidence="1" id="KW-0472">Membrane</keyword>
<dbReference type="Pfam" id="PF17173">
    <property type="entry name" value="DUF5129"/>
    <property type="match status" value="1"/>
</dbReference>
<accession>A0A399JFE9</accession>
<feature type="transmembrane region" description="Helical" evidence="1">
    <location>
        <begin position="693"/>
        <end position="715"/>
    </location>
</feature>
<dbReference type="Proteomes" id="UP000265419">
    <property type="component" value="Unassembled WGS sequence"/>
</dbReference>
<proteinExistence type="predicted"/>
<feature type="transmembrane region" description="Helical" evidence="1">
    <location>
        <begin position="164"/>
        <end position="181"/>
    </location>
</feature>
<keyword evidence="1" id="KW-0812">Transmembrane</keyword>
<protein>
    <submittedName>
        <fullName evidence="3">DUF5129 domain-containing protein</fullName>
    </submittedName>
</protein>
<keyword evidence="1" id="KW-1133">Transmembrane helix</keyword>
<evidence type="ECO:0000313" key="4">
    <source>
        <dbReference type="Proteomes" id="UP000265419"/>
    </source>
</evidence>
<name>A0A399JFE9_9MICC</name>
<organism evidence="3 4">
    <name type="scientific">Galactobacter valiniphilus</name>
    <dbReference type="NCBI Taxonomy" id="2676122"/>
    <lineage>
        <taxon>Bacteria</taxon>
        <taxon>Bacillati</taxon>
        <taxon>Actinomycetota</taxon>
        <taxon>Actinomycetes</taxon>
        <taxon>Micrococcales</taxon>
        <taxon>Micrococcaceae</taxon>
        <taxon>Galactobacter</taxon>
    </lineage>
</organism>
<evidence type="ECO:0000313" key="3">
    <source>
        <dbReference type="EMBL" id="RII42909.1"/>
    </source>
</evidence>
<comment type="caution">
    <text evidence="3">The sequence shown here is derived from an EMBL/GenBank/DDBJ whole genome shotgun (WGS) entry which is preliminary data.</text>
</comment>
<evidence type="ECO:0000259" key="2">
    <source>
        <dbReference type="Pfam" id="PF17173"/>
    </source>
</evidence>
<sequence length="827" mass="87946">MAQPVGPSRAPRAGAPWAALGALGLAVLLSLVAVFVSIPTSSVSVRIASGPVTEAQVRAVWGGELKAFERTELLVCGSENPRPCVDPPRGRVAVIVDGRYSWARVAKGWLDVPHNEEKYEPNGNDMVLNAFQTSERAGQLAGSAALAARAAVDAQAQALGRSPVLWAVLILASLVAALVLWRRHAARAERRRELWHTLAVGSRHLATVNLDLEATALNEAALRDLKVGGQGPKNLRGALLRLAGRVREKSLELTRREDELYPQLPRALPTAGDLSAEQAGAFRRAAERLDGTDDAVQDGLALLSGGASALDAWDRAARPVIEAPDRLEALAGESAGTARALAPIVERLDALRTKALALRPGTRAETGAKSDEPAHPAAAATSLAALGTLAGEASTLLDEALAPLAALLATDPASAREAARDESWSRDEAPLLSALARGEDAPALSIGGVEAFVQERTAELDTPAGRVQHELASPAAREGLRRRGSRFGCVSLLVPLLALAGIIWGTQAVISAVGERGRVHPVSFADLPQGEGWPTLAQAQSDADEVRAFIPWRISVAVLPADPAQDIVRETTPSKYDSGRRFELLASRDRGQAVRTAIASRPDLVDPATGDLFPDVLLIVVRDVGQGEYRDLGLAWGPTPAPRLSGEYLTGSSESVSVERPRFIPYGAVYYLKQDLAGALGKPAWTESASVRFGLGALVVLAVSGLSLLVLWLIGRRRPERVSRRENDDALEATRARLGGLFTAEDEALLSATAAEARSGDPELEDRRVRVRAQLLALRRLEELASRPRGERAGRPHAADVARASTFVEALREREDELASRARSLLA</sequence>